<protein>
    <submittedName>
        <fullName evidence="1">ATP-binding protein</fullName>
    </submittedName>
</protein>
<comment type="caution">
    <text evidence="1">The sequence shown here is derived from an EMBL/GenBank/DDBJ whole genome shotgun (WGS) entry which is preliminary data.</text>
</comment>
<name>A0ABV8EBL4_9HYPH</name>
<sequence length="317" mass="35822">MSNFSDMSIEDRKLHMELQYYLQLKDRELEDMVTDLVNNAKRCERGGGSKDRILFVIGHSDTGKSTALARLFKRMEAFQPYEDEFGKRVVPLLSIRCPPDCSPKSLADTVLNKWNLYAKANQNAVSRWAMIARQLQFRGIRYLHFDEMQHVNTGGTEGAILQVQDFVKGLTEIDDWPLHLILSGTPKMKRFMESDEVANRAKVQRFHLVKSTKKNAEAIGKVVRQIVEDDAGLQIGWTEEDELIARLIVASKGAFGTMIKITQKACFRVLDSAGTNVTIGDFAAAYKSRRGNLAADNPFTTTDWRSINPSHSLSDMD</sequence>
<dbReference type="RefSeq" id="WP_247262865.1">
    <property type="nucleotide sequence ID" value="NZ_JALJQZ010000085.1"/>
</dbReference>
<dbReference type="InterPro" id="IPR027417">
    <property type="entry name" value="P-loop_NTPase"/>
</dbReference>
<reference evidence="2" key="1">
    <citation type="journal article" date="2019" name="Int. J. Syst. Evol. Microbiol.">
        <title>The Global Catalogue of Microorganisms (GCM) 10K type strain sequencing project: providing services to taxonomists for standard genome sequencing and annotation.</title>
        <authorList>
            <consortium name="The Broad Institute Genomics Platform"/>
            <consortium name="The Broad Institute Genome Sequencing Center for Infectious Disease"/>
            <person name="Wu L."/>
            <person name="Ma J."/>
        </authorList>
    </citation>
    <scope>NUCLEOTIDE SEQUENCE [LARGE SCALE GENOMIC DNA]</scope>
    <source>
        <strain evidence="2">TBRC 5781</strain>
    </source>
</reference>
<accession>A0ABV8EBL4</accession>
<organism evidence="1 2">
    <name type="scientific">Rhizobium lemnae</name>
    <dbReference type="NCBI Taxonomy" id="1214924"/>
    <lineage>
        <taxon>Bacteria</taxon>
        <taxon>Pseudomonadati</taxon>
        <taxon>Pseudomonadota</taxon>
        <taxon>Alphaproteobacteria</taxon>
        <taxon>Hyphomicrobiales</taxon>
        <taxon>Rhizobiaceae</taxon>
        <taxon>Rhizobium/Agrobacterium group</taxon>
        <taxon>Rhizobium</taxon>
    </lineage>
</organism>
<keyword evidence="1" id="KW-0547">Nucleotide-binding</keyword>
<proteinExistence type="predicted"/>
<keyword evidence="2" id="KW-1185">Reference proteome</keyword>
<gene>
    <name evidence="1" type="ORF">ACFOVS_15705</name>
</gene>
<keyword evidence="1" id="KW-0067">ATP-binding</keyword>
<dbReference type="GO" id="GO:0005524">
    <property type="term" value="F:ATP binding"/>
    <property type="evidence" value="ECO:0007669"/>
    <property type="project" value="UniProtKB-KW"/>
</dbReference>
<evidence type="ECO:0000313" key="2">
    <source>
        <dbReference type="Proteomes" id="UP001595697"/>
    </source>
</evidence>
<dbReference type="EMBL" id="JBHSBD010000066">
    <property type="protein sequence ID" value="MFC3969560.1"/>
    <property type="molecule type" value="Genomic_DNA"/>
</dbReference>
<dbReference type="Pfam" id="PF05621">
    <property type="entry name" value="TniB"/>
    <property type="match status" value="1"/>
</dbReference>
<dbReference type="Gene3D" id="3.40.50.300">
    <property type="entry name" value="P-loop containing nucleotide triphosphate hydrolases"/>
    <property type="match status" value="1"/>
</dbReference>
<dbReference type="SUPFAM" id="SSF52540">
    <property type="entry name" value="P-loop containing nucleoside triphosphate hydrolases"/>
    <property type="match status" value="1"/>
</dbReference>
<dbReference type="Proteomes" id="UP001595697">
    <property type="component" value="Unassembled WGS sequence"/>
</dbReference>
<dbReference type="InterPro" id="IPR008868">
    <property type="entry name" value="TniB"/>
</dbReference>
<evidence type="ECO:0000313" key="1">
    <source>
        <dbReference type="EMBL" id="MFC3969560.1"/>
    </source>
</evidence>